<evidence type="ECO:0000313" key="3">
    <source>
        <dbReference type="EMBL" id="KAL2094471.1"/>
    </source>
</evidence>
<dbReference type="Gene3D" id="2.40.50.40">
    <property type="match status" value="1"/>
</dbReference>
<dbReference type="InterPro" id="IPR041588">
    <property type="entry name" value="Integrase_H2C2"/>
</dbReference>
<evidence type="ECO:0000259" key="2">
    <source>
        <dbReference type="PROSITE" id="PS50994"/>
    </source>
</evidence>
<dbReference type="Gene3D" id="3.30.420.10">
    <property type="entry name" value="Ribonuclease H-like superfamily/Ribonuclease H"/>
    <property type="match status" value="1"/>
</dbReference>
<proteinExistence type="predicted"/>
<accession>A0ABD1K609</accession>
<name>A0ABD1K609_9TELE</name>
<gene>
    <name evidence="3" type="ORF">ACEWY4_009190</name>
</gene>
<protein>
    <recommendedName>
        <fullName evidence="1">Gypsy retrotransposon integrase-like protein 1</fullName>
    </recommendedName>
</protein>
<dbReference type="PANTHER" id="PTHR37984:SF5">
    <property type="entry name" value="PROTEIN NYNRIN-LIKE"/>
    <property type="match status" value="1"/>
</dbReference>
<dbReference type="InterPro" id="IPR050951">
    <property type="entry name" value="Retrovirus_Pol_polyprotein"/>
</dbReference>
<dbReference type="PROSITE" id="PS50994">
    <property type="entry name" value="INTEGRASE"/>
    <property type="match status" value="1"/>
</dbReference>
<organism evidence="3 4">
    <name type="scientific">Coilia grayii</name>
    <name type="common">Gray's grenadier anchovy</name>
    <dbReference type="NCBI Taxonomy" id="363190"/>
    <lineage>
        <taxon>Eukaryota</taxon>
        <taxon>Metazoa</taxon>
        <taxon>Chordata</taxon>
        <taxon>Craniata</taxon>
        <taxon>Vertebrata</taxon>
        <taxon>Euteleostomi</taxon>
        <taxon>Actinopterygii</taxon>
        <taxon>Neopterygii</taxon>
        <taxon>Teleostei</taxon>
        <taxon>Clupei</taxon>
        <taxon>Clupeiformes</taxon>
        <taxon>Clupeoidei</taxon>
        <taxon>Engraulidae</taxon>
        <taxon>Coilinae</taxon>
        <taxon>Coilia</taxon>
    </lineage>
</organism>
<dbReference type="InterPro" id="IPR001584">
    <property type="entry name" value="Integrase_cat-core"/>
</dbReference>
<dbReference type="InterPro" id="IPR036397">
    <property type="entry name" value="RNaseH_sf"/>
</dbReference>
<keyword evidence="4" id="KW-1185">Reference proteome</keyword>
<feature type="domain" description="Integrase catalytic" evidence="2">
    <location>
        <begin position="115"/>
        <end position="267"/>
    </location>
</feature>
<comment type="caution">
    <text evidence="3">The sequence shown here is derived from an EMBL/GenBank/DDBJ whole genome shotgun (WGS) entry which is preliminary data.</text>
</comment>
<dbReference type="EMBL" id="JBHFQA010000008">
    <property type="protein sequence ID" value="KAL2094471.1"/>
    <property type="molecule type" value="Genomic_DNA"/>
</dbReference>
<dbReference type="AlphaFoldDB" id="A0ABD1K609"/>
<evidence type="ECO:0000313" key="4">
    <source>
        <dbReference type="Proteomes" id="UP001591681"/>
    </source>
</evidence>
<dbReference type="SUPFAM" id="SSF53098">
    <property type="entry name" value="Ribonuclease H-like"/>
    <property type="match status" value="1"/>
</dbReference>
<dbReference type="InterPro" id="IPR016197">
    <property type="entry name" value="Chromo-like_dom_sf"/>
</dbReference>
<dbReference type="Proteomes" id="UP001591681">
    <property type="component" value="Unassembled WGS sequence"/>
</dbReference>
<reference evidence="3 4" key="1">
    <citation type="submission" date="2024-09" db="EMBL/GenBank/DDBJ databases">
        <title>A chromosome-level genome assembly of Gray's grenadier anchovy, Coilia grayii.</title>
        <authorList>
            <person name="Fu Z."/>
        </authorList>
    </citation>
    <scope>NUCLEOTIDE SEQUENCE [LARGE SCALE GENOMIC DNA]</scope>
    <source>
        <strain evidence="3">G4</strain>
        <tissue evidence="3">Muscle</tissue>
    </source>
</reference>
<sequence length="410" mass="45870">MPSPECSVDQRVPLSLLPFSRNAVLLGLAYWTLSPWYAAPNPLGLLPANVLLIVCLCQSLFVRRCCSGVTLPRLSCHPGARRTLSFIRRRFWWPSLGKDVHRFVSSCPVCAQSKRATQPPSGLLQPLSIPKRPWSHIALDFVTGLPYPLPKLPSAKETANLMVTNVFKLHGLPVEVVSDRGPQFTSRFWQAFCKMLGASVCLSSGFHPQSNGQTERANQLLETVLRCLASQNPSSWSQQLPWAEYSINSLTSSSSGLSPFECCLGYQPPLFPAQEQEVGVPSAQAFVRRCHRMWRRARAALLRASARTKEQADGRRTMAPRYRVGLSTQDLPLKPHAPTPCIPTATPSHRWLSAYTVRRLLDARRRGRGWQYLVDWCYGPEERSWVPARQVLDPSLIRLAQSTVTPRGVP</sequence>
<dbReference type="InterPro" id="IPR012337">
    <property type="entry name" value="RNaseH-like_sf"/>
</dbReference>
<dbReference type="Pfam" id="PF17921">
    <property type="entry name" value="Integrase_H2C2"/>
    <property type="match status" value="1"/>
</dbReference>
<dbReference type="Gene3D" id="1.10.340.70">
    <property type="match status" value="1"/>
</dbReference>
<dbReference type="SUPFAM" id="SSF54160">
    <property type="entry name" value="Chromo domain-like"/>
    <property type="match status" value="1"/>
</dbReference>
<evidence type="ECO:0000256" key="1">
    <source>
        <dbReference type="ARBA" id="ARBA00039658"/>
    </source>
</evidence>
<dbReference type="PANTHER" id="PTHR37984">
    <property type="entry name" value="PROTEIN CBG26694"/>
    <property type="match status" value="1"/>
</dbReference>